<dbReference type="Gene3D" id="3.50.50.60">
    <property type="entry name" value="FAD/NAD(P)-binding domain"/>
    <property type="match status" value="2"/>
</dbReference>
<protein>
    <submittedName>
        <fullName evidence="4">NAD(P)/FAD-dependent oxidoreductase</fullName>
    </submittedName>
</protein>
<dbReference type="InterPro" id="IPR023753">
    <property type="entry name" value="FAD/NAD-binding_dom"/>
</dbReference>
<dbReference type="InterPro" id="IPR036188">
    <property type="entry name" value="FAD/NAD-bd_sf"/>
</dbReference>
<dbReference type="PRINTS" id="PR00368">
    <property type="entry name" value="FADPNR"/>
</dbReference>
<dbReference type="InterPro" id="IPR050097">
    <property type="entry name" value="Ferredoxin-NADP_redctase_2"/>
</dbReference>
<dbReference type="AlphaFoldDB" id="A0A7Z2VXF5"/>
<accession>A0A7Z2VXF5</accession>
<dbReference type="SUPFAM" id="SSF51905">
    <property type="entry name" value="FAD/NAD(P)-binding domain"/>
    <property type="match status" value="1"/>
</dbReference>
<feature type="domain" description="FAD/NAD(P)-binding" evidence="3">
    <location>
        <begin position="2"/>
        <end position="280"/>
    </location>
</feature>
<dbReference type="RefSeq" id="WP_170202914.1">
    <property type="nucleotide sequence ID" value="NZ_CP051685.1"/>
</dbReference>
<dbReference type="Pfam" id="PF07992">
    <property type="entry name" value="Pyr_redox_2"/>
    <property type="match status" value="1"/>
</dbReference>
<name>A0A7Z2VXF5_9BURK</name>
<evidence type="ECO:0000256" key="2">
    <source>
        <dbReference type="ARBA" id="ARBA00023002"/>
    </source>
</evidence>
<gene>
    <name evidence="4" type="ORF">HH212_13340</name>
</gene>
<evidence type="ECO:0000256" key="1">
    <source>
        <dbReference type="ARBA" id="ARBA00022630"/>
    </source>
</evidence>
<dbReference type="PANTHER" id="PTHR48105">
    <property type="entry name" value="THIOREDOXIN REDUCTASE 1-RELATED-RELATED"/>
    <property type="match status" value="1"/>
</dbReference>
<dbReference type="Proteomes" id="UP000502415">
    <property type="component" value="Chromosome"/>
</dbReference>
<reference evidence="4 5" key="1">
    <citation type="submission" date="2020-04" db="EMBL/GenBank/DDBJ databases">
        <title>Genome sequencing of novel species.</title>
        <authorList>
            <person name="Heo J."/>
            <person name="Kim S.-J."/>
            <person name="Kim J.-S."/>
            <person name="Hong S.-B."/>
            <person name="Kwon S.-W."/>
        </authorList>
    </citation>
    <scope>NUCLEOTIDE SEQUENCE [LARGE SCALE GENOMIC DNA]</scope>
    <source>
        <strain evidence="4 5">GN2-R2</strain>
    </source>
</reference>
<organism evidence="4 5">
    <name type="scientific">Massilia forsythiae</name>
    <dbReference type="NCBI Taxonomy" id="2728020"/>
    <lineage>
        <taxon>Bacteria</taxon>
        <taxon>Pseudomonadati</taxon>
        <taxon>Pseudomonadota</taxon>
        <taxon>Betaproteobacteria</taxon>
        <taxon>Burkholderiales</taxon>
        <taxon>Oxalobacteraceae</taxon>
        <taxon>Telluria group</taxon>
        <taxon>Massilia</taxon>
    </lineage>
</organism>
<sequence>MYDVIVAGGSYAGMAAALQLVRARRKVLVIDGGQRRNRFAAVSHGVLGHDGRAPDAIHADARAQLLAYPDVTWREGLAVDAAAEEGGFTVRTGDGGALRARRLILATGVSDSLPDVPGLRERWGDSVVPCPYCHGYEFDRGALGVLGAGEVSMHQALLLPEWGETTLFTNGSFEPDADQLRQLEQRGVAIEREAVAEVVGPGAGVRLRDGRTVELDGLFVASRIRVQGGLAEALGCAFAPGPLGDVIRTDDIKQTSVPGVFACGDAARAMASVSLAIGDGALAGIGTHRSLVFEGLH</sequence>
<proteinExistence type="predicted"/>
<evidence type="ECO:0000313" key="5">
    <source>
        <dbReference type="Proteomes" id="UP000502415"/>
    </source>
</evidence>
<dbReference type="KEGG" id="mfy:HH212_13340"/>
<keyword evidence="2" id="KW-0560">Oxidoreductase</keyword>
<dbReference type="GO" id="GO:0016491">
    <property type="term" value="F:oxidoreductase activity"/>
    <property type="evidence" value="ECO:0007669"/>
    <property type="project" value="UniProtKB-KW"/>
</dbReference>
<keyword evidence="5" id="KW-1185">Reference proteome</keyword>
<dbReference type="EMBL" id="CP051685">
    <property type="protein sequence ID" value="QJE00884.1"/>
    <property type="molecule type" value="Genomic_DNA"/>
</dbReference>
<keyword evidence="1" id="KW-0285">Flavoprotein</keyword>
<evidence type="ECO:0000259" key="3">
    <source>
        <dbReference type="Pfam" id="PF07992"/>
    </source>
</evidence>
<dbReference type="PRINTS" id="PR00469">
    <property type="entry name" value="PNDRDTASEII"/>
</dbReference>
<evidence type="ECO:0000313" key="4">
    <source>
        <dbReference type="EMBL" id="QJE00884.1"/>
    </source>
</evidence>